<organism evidence="9 10">
    <name type="scientific">Aureobasidium melanogenum</name>
    <name type="common">Aureobasidium pullulans var. melanogenum</name>
    <dbReference type="NCBI Taxonomy" id="46634"/>
    <lineage>
        <taxon>Eukaryota</taxon>
        <taxon>Fungi</taxon>
        <taxon>Dikarya</taxon>
        <taxon>Ascomycota</taxon>
        <taxon>Pezizomycotina</taxon>
        <taxon>Dothideomycetes</taxon>
        <taxon>Dothideomycetidae</taxon>
        <taxon>Dothideales</taxon>
        <taxon>Saccotheciaceae</taxon>
        <taxon>Aureobasidium</taxon>
    </lineage>
</organism>
<dbReference type="PANTHER" id="PTHR45997:SF2">
    <property type="entry name" value="ATP DEPENDENT DNA LIGASE DOMAIN PROTEIN (AFU_ORTHOLOGUE AFUA_5G02430)"/>
    <property type="match status" value="1"/>
</dbReference>
<accession>A0A9P8GLZ6</accession>
<keyword evidence="5" id="KW-0539">Nucleus</keyword>
<dbReference type="InterPro" id="IPR036599">
    <property type="entry name" value="DNA_ligase_N_sf"/>
</dbReference>
<evidence type="ECO:0000256" key="6">
    <source>
        <dbReference type="SAM" id="Coils"/>
    </source>
</evidence>
<feature type="compositionally biased region" description="Polar residues" evidence="7">
    <location>
        <begin position="1231"/>
        <end position="1243"/>
    </location>
</feature>
<feature type="region of interest" description="Disordered" evidence="7">
    <location>
        <begin position="1004"/>
        <end position="1043"/>
    </location>
</feature>
<feature type="compositionally biased region" description="Polar residues" evidence="7">
    <location>
        <begin position="955"/>
        <end position="970"/>
    </location>
</feature>
<dbReference type="Pfam" id="PF13257">
    <property type="entry name" value="DUF4048"/>
    <property type="match status" value="1"/>
</dbReference>
<keyword evidence="2 9" id="KW-0436">Ligase</keyword>
<dbReference type="Gene3D" id="2.40.50.140">
    <property type="entry name" value="Nucleic acid-binding proteins"/>
    <property type="match status" value="1"/>
</dbReference>
<reference evidence="9" key="2">
    <citation type="submission" date="2021-08" db="EMBL/GenBank/DDBJ databases">
        <authorList>
            <person name="Gostincar C."/>
            <person name="Sun X."/>
            <person name="Song Z."/>
            <person name="Gunde-Cimerman N."/>
        </authorList>
    </citation>
    <scope>NUCLEOTIDE SEQUENCE</scope>
    <source>
        <strain evidence="9">EXF-8016</strain>
    </source>
</reference>
<comment type="similarity">
    <text evidence="1">Belongs to the ATP-dependent DNA ligase family.</text>
</comment>
<dbReference type="InterPro" id="IPR029710">
    <property type="entry name" value="LIG4"/>
</dbReference>
<dbReference type="Gene3D" id="3.30.470.30">
    <property type="entry name" value="DNA ligase/mRNA capping enzyme"/>
    <property type="match status" value="1"/>
</dbReference>
<feature type="domain" description="ATP-dependent DNA ligase family profile" evidence="8">
    <location>
        <begin position="384"/>
        <end position="528"/>
    </location>
</feature>
<dbReference type="GO" id="GO:0006303">
    <property type="term" value="P:double-strand break repair via nonhomologous end joining"/>
    <property type="evidence" value="ECO:0007669"/>
    <property type="project" value="TreeGrafter"/>
</dbReference>
<keyword evidence="3" id="KW-0547">Nucleotide-binding</keyword>
<feature type="compositionally biased region" description="Basic and acidic residues" evidence="7">
    <location>
        <begin position="1019"/>
        <end position="1029"/>
    </location>
</feature>
<evidence type="ECO:0000313" key="10">
    <source>
        <dbReference type="Proteomes" id="UP000767238"/>
    </source>
</evidence>
<evidence type="ECO:0000313" key="9">
    <source>
        <dbReference type="EMBL" id="KAH0229670.1"/>
    </source>
</evidence>
<dbReference type="InterPro" id="IPR012308">
    <property type="entry name" value="DNA_ligase_ATP-dep_N"/>
</dbReference>
<feature type="compositionally biased region" description="Low complexity" evidence="7">
    <location>
        <begin position="1218"/>
        <end position="1230"/>
    </location>
</feature>
<dbReference type="InterPro" id="IPR012340">
    <property type="entry name" value="NA-bd_OB-fold"/>
</dbReference>
<dbReference type="GO" id="GO:0006310">
    <property type="term" value="P:DNA recombination"/>
    <property type="evidence" value="ECO:0007669"/>
    <property type="project" value="InterPro"/>
</dbReference>
<gene>
    <name evidence="9" type="ORF">KCV03_g1671</name>
</gene>
<evidence type="ECO:0000256" key="5">
    <source>
        <dbReference type="ARBA" id="ARBA00023242"/>
    </source>
</evidence>
<keyword evidence="6" id="KW-0175">Coiled coil</keyword>
<name>A0A9P8GLZ6_AURME</name>
<feature type="non-terminal residue" evidence="9">
    <location>
        <position position="1309"/>
    </location>
</feature>
<feature type="coiled-coil region" evidence="6">
    <location>
        <begin position="907"/>
        <end position="934"/>
    </location>
</feature>
<feature type="region of interest" description="Disordered" evidence="7">
    <location>
        <begin position="678"/>
        <end position="706"/>
    </location>
</feature>
<dbReference type="Gene3D" id="1.10.3260.10">
    <property type="entry name" value="DNA ligase, ATP-dependent, N-terminal domain"/>
    <property type="match status" value="1"/>
</dbReference>
<dbReference type="Pfam" id="PF01068">
    <property type="entry name" value="DNA_ligase_A_M"/>
    <property type="match status" value="1"/>
</dbReference>
<evidence type="ECO:0000256" key="1">
    <source>
        <dbReference type="ARBA" id="ARBA00007572"/>
    </source>
</evidence>
<feature type="region of interest" description="Disordered" evidence="7">
    <location>
        <begin position="1166"/>
        <end position="1309"/>
    </location>
</feature>
<dbReference type="GO" id="GO:0003677">
    <property type="term" value="F:DNA binding"/>
    <property type="evidence" value="ECO:0007669"/>
    <property type="project" value="InterPro"/>
</dbReference>
<sequence length="1309" mass="146269">MSFKFAYFCDYLERCEEITCHDPPLPPAELRSRLYRQHATWFTSHQKAIDALDELGTTALLSSFLPRRRKDRIYGLQTASLLKLLGRCLGLSTSARRELASFQTPNNGDLGDCLQRLLGARGPPALPFVTLQDADDVLHALAAGNRFSARSVRQSFLPSASIDSSLSDIFMRLHPVEAKWFVRLILKDFAPVSLNEKSILTSVHFLLPDLIGMQDSFEDACAALKTVFADYPSRPDPQSRNILRQTALSSFRPTPGVKVSRPEYTKARSIKHCLQMTAGGKWLVERKYDGEYCQIHVDLTRGDDWLRIYSKSGRDSTEDRAGLRNTIKRCLRIGSDKCRFKHACILVGEMVVFSDAQGSILGFDEIRKHVSRAGSFIGAENDPPRHPSEQLMIILFDLLLLDDEDVLSRSVEERKARLNTIYKRINGRAVPAESCVMDFSQDTAERKLMNHFAASIACRHEGLVLKPCGVPYLSHDFLNGIKLKKDYIAGLGDEADFAVVAASYSSQEAKKQSDLYLKYTHFHLGCLLNKGVLHQDGIKPIFRIVATIAYDHCMSKEILERVNIEGGMLAEPYSKSTSTLVIESESTLQIGDYFRDPLVFEVLGSSYSKLRGGYFMLRHPRVKKLHRDRTWRDCITFDELQSAAAEALDAPQDSETQENINWMARLEESHKRRYARHSFNTTPRSSVADTTPQSAQSGSTRTLHTETALRIKPLAVLEDNLRIRAVRQTSTTPSKQDAPLPTPPESSPLKGSGNSKRSTVLGKRKSYESSDSETIQVCHQTTPVCRERKKQVAKQSLELSPRTPLSDITQQMVREPVQTSSGKAKQPSWTEGRFMDQQRLWSRSGISPHSRSMSERKAKRFSLTFPIQTSLSPTSTTVSPVLPYTPLLAEKPTLAAGPTDSAFLTALAAHERRVLELREELIKAEHELHRLKQTWAAHEAHKKRQHDPRKLHKMQSLQPTVDTPDSALSSRQHDMDRRRALLSNNKNSNRTVFSGSRHARALSLLSPDAMRPPPPRSQPEPRPEQDSSRPPHPARVPTDTDLTTEVARTADDAIDLGLPREVLLKTGKQMASDFRDGLWTFIEDLRQATVGDEGINGTTSRTQSRSPNPSRSPGPQPSRGSLKPSPNPQPLKRSATTGSRRTNSRSPAPSAAEEIAYLDIGNSFWKEHEPTPAPILRKPSKKSIRPPAKVNRASTTSFDAWESWDPTVPNSDPKPSRSNSSVSEPHTSSSPDGTSPRTSMSSFRDTKRDSLPWPALNKLAPSNLRRTASHLMNEWEKSLSPSPAEGDSQGDYMGRAISPAGSFKETKND</sequence>
<dbReference type="InterPro" id="IPR025122">
    <property type="entry name" value="DUF4048"/>
</dbReference>
<comment type="caution">
    <text evidence="9">The sequence shown here is derived from an EMBL/GenBank/DDBJ whole genome shotgun (WGS) entry which is preliminary data.</text>
</comment>
<feature type="region of interest" description="Disordered" evidence="7">
    <location>
        <begin position="936"/>
        <end position="972"/>
    </location>
</feature>
<dbReference type="EMBL" id="JAHFYH010000007">
    <property type="protein sequence ID" value="KAH0229670.1"/>
    <property type="molecule type" value="Genomic_DNA"/>
</dbReference>
<reference evidence="9" key="1">
    <citation type="journal article" date="2021" name="J Fungi (Basel)">
        <title>Virulence traits and population genomics of the black yeast Aureobasidium melanogenum.</title>
        <authorList>
            <person name="Cernosa A."/>
            <person name="Sun X."/>
            <person name="Gostincar C."/>
            <person name="Fang C."/>
            <person name="Gunde-Cimerman N."/>
            <person name="Song Z."/>
        </authorList>
    </citation>
    <scope>NUCLEOTIDE SEQUENCE</scope>
    <source>
        <strain evidence="9">EXF-8016</strain>
    </source>
</reference>
<evidence type="ECO:0000256" key="4">
    <source>
        <dbReference type="ARBA" id="ARBA00022840"/>
    </source>
</evidence>
<dbReference type="GO" id="GO:0003910">
    <property type="term" value="F:DNA ligase (ATP) activity"/>
    <property type="evidence" value="ECO:0007669"/>
    <property type="project" value="InterPro"/>
</dbReference>
<evidence type="ECO:0000256" key="3">
    <source>
        <dbReference type="ARBA" id="ARBA00022741"/>
    </source>
</evidence>
<dbReference type="PROSITE" id="PS50160">
    <property type="entry name" value="DNA_LIGASE_A3"/>
    <property type="match status" value="1"/>
</dbReference>
<feature type="compositionally biased region" description="Low complexity" evidence="7">
    <location>
        <begin position="1099"/>
        <end position="1109"/>
    </location>
</feature>
<dbReference type="SUPFAM" id="SSF56091">
    <property type="entry name" value="DNA ligase/mRNA capping enzyme, catalytic domain"/>
    <property type="match status" value="1"/>
</dbReference>
<dbReference type="GO" id="GO:0005524">
    <property type="term" value="F:ATP binding"/>
    <property type="evidence" value="ECO:0007669"/>
    <property type="project" value="UniProtKB-KW"/>
</dbReference>
<feature type="compositionally biased region" description="Polar residues" evidence="7">
    <location>
        <begin position="678"/>
        <end position="702"/>
    </location>
</feature>
<dbReference type="Pfam" id="PF04675">
    <property type="entry name" value="DNA_ligase_A_N"/>
    <property type="match status" value="1"/>
</dbReference>
<feature type="region of interest" description="Disordered" evidence="7">
    <location>
        <begin position="728"/>
        <end position="774"/>
    </location>
</feature>
<dbReference type="Proteomes" id="UP000767238">
    <property type="component" value="Unassembled WGS sequence"/>
</dbReference>
<dbReference type="InterPro" id="IPR012310">
    <property type="entry name" value="DNA_ligase_ATP-dep_cent"/>
</dbReference>
<feature type="region of interest" description="Disordered" evidence="7">
    <location>
        <begin position="1090"/>
        <end position="1154"/>
    </location>
</feature>
<feature type="compositionally biased region" description="Polar residues" evidence="7">
    <location>
        <begin position="1134"/>
        <end position="1147"/>
    </location>
</feature>
<keyword evidence="4" id="KW-0067">ATP-binding</keyword>
<dbReference type="GO" id="GO:0006297">
    <property type="term" value="P:nucleotide-excision repair, DNA gap filling"/>
    <property type="evidence" value="ECO:0007669"/>
    <property type="project" value="TreeGrafter"/>
</dbReference>
<evidence type="ECO:0000259" key="8">
    <source>
        <dbReference type="PROSITE" id="PS50160"/>
    </source>
</evidence>
<feature type="compositionally biased region" description="Basic residues" evidence="7">
    <location>
        <begin position="940"/>
        <end position="953"/>
    </location>
</feature>
<dbReference type="GO" id="GO:0032807">
    <property type="term" value="C:DNA ligase IV complex"/>
    <property type="evidence" value="ECO:0007669"/>
    <property type="project" value="TreeGrafter"/>
</dbReference>
<evidence type="ECO:0000256" key="7">
    <source>
        <dbReference type="SAM" id="MobiDB-lite"/>
    </source>
</evidence>
<dbReference type="OrthoDB" id="2160351at2759"/>
<evidence type="ECO:0000256" key="2">
    <source>
        <dbReference type="ARBA" id="ARBA00022598"/>
    </source>
</evidence>
<dbReference type="PANTHER" id="PTHR45997">
    <property type="entry name" value="DNA LIGASE 4"/>
    <property type="match status" value="1"/>
</dbReference>
<protein>
    <submittedName>
        <fullName evidence="9">DNA ligase/mRNA capping enzyme</fullName>
    </submittedName>
</protein>
<proteinExistence type="inferred from homology"/>